<dbReference type="AlphaFoldDB" id="A0A3M6TM64"/>
<dbReference type="PANTHER" id="PTHR12916">
    <property type="entry name" value="CYTOCHROME C OXIDASE POLYPEPTIDE VIC-2"/>
    <property type="match status" value="1"/>
</dbReference>
<dbReference type="GO" id="GO:0005737">
    <property type="term" value="C:cytoplasm"/>
    <property type="evidence" value="ECO:0007669"/>
    <property type="project" value="UniProtKB-SubCell"/>
</dbReference>
<evidence type="ECO:0000256" key="6">
    <source>
        <dbReference type="ARBA" id="ARBA00022729"/>
    </source>
</evidence>
<keyword evidence="8" id="KW-0106">Calcium</keyword>
<evidence type="ECO:0000256" key="3">
    <source>
        <dbReference type="ARBA" id="ARBA00022490"/>
    </source>
</evidence>
<keyword evidence="7" id="KW-0677">Repeat</keyword>
<dbReference type="PROSITE" id="PS50025">
    <property type="entry name" value="LAM_G_DOMAIN"/>
    <property type="match status" value="1"/>
</dbReference>
<dbReference type="InterPro" id="IPR013320">
    <property type="entry name" value="ConA-like_dom_sf"/>
</dbReference>
<keyword evidence="10" id="KW-0325">Glycoprotein</keyword>
<dbReference type="InterPro" id="IPR001791">
    <property type="entry name" value="Laminin_G"/>
</dbReference>
<dbReference type="PROSITE" id="PS00022">
    <property type="entry name" value="EGF_1"/>
    <property type="match status" value="1"/>
</dbReference>
<dbReference type="CDD" id="cd00054">
    <property type="entry name" value="EGF_CA"/>
    <property type="match status" value="1"/>
</dbReference>
<comment type="caution">
    <text evidence="15">The sequence shown here is derived from an EMBL/GenBank/DDBJ whole genome shotgun (WGS) entry which is preliminary data.</text>
</comment>
<dbReference type="SUPFAM" id="SSF49899">
    <property type="entry name" value="Concanavalin A-like lectins/glucanases"/>
    <property type="match status" value="1"/>
</dbReference>
<keyword evidence="4" id="KW-0964">Secreted</keyword>
<comment type="subcellular location">
    <subcellularLocation>
        <location evidence="1">Cytoplasm</location>
    </subcellularLocation>
    <subcellularLocation>
        <location evidence="2">Secreted</location>
    </subcellularLocation>
</comment>
<dbReference type="EMBL" id="RCHS01003365">
    <property type="protein sequence ID" value="RMX42469.1"/>
    <property type="molecule type" value="Genomic_DNA"/>
</dbReference>
<evidence type="ECO:0000259" key="14">
    <source>
        <dbReference type="PROSITE" id="PS50026"/>
    </source>
</evidence>
<name>A0A3M6TM64_POCDA</name>
<dbReference type="Pfam" id="PF02210">
    <property type="entry name" value="Laminin_G_2"/>
    <property type="match status" value="1"/>
</dbReference>
<accession>A0A3M6TM64</accession>
<dbReference type="PANTHER" id="PTHR12916:SF4">
    <property type="entry name" value="UNINFLATABLE, ISOFORM C"/>
    <property type="match status" value="1"/>
</dbReference>
<evidence type="ECO:0000256" key="5">
    <source>
        <dbReference type="ARBA" id="ARBA00022536"/>
    </source>
</evidence>
<protein>
    <recommendedName>
        <fullName evidence="17">EGF-like domain-containing protein</fullName>
    </recommendedName>
</protein>
<dbReference type="Gene3D" id="2.10.25.10">
    <property type="entry name" value="Laminin"/>
    <property type="match status" value="2"/>
</dbReference>
<feature type="non-terminal residue" evidence="15">
    <location>
        <position position="1"/>
    </location>
</feature>
<gene>
    <name evidence="15" type="ORF">pdam_00010906</name>
</gene>
<comment type="caution">
    <text evidence="11">Lacks conserved residue(s) required for the propagation of feature annotation.</text>
</comment>
<dbReference type="Proteomes" id="UP000275408">
    <property type="component" value="Unassembled WGS sequence"/>
</dbReference>
<reference evidence="15 16" key="1">
    <citation type="journal article" date="2018" name="Sci. Rep.">
        <title>Comparative analysis of the Pocillopora damicornis genome highlights role of immune system in coral evolution.</title>
        <authorList>
            <person name="Cunning R."/>
            <person name="Bay R.A."/>
            <person name="Gillette P."/>
            <person name="Baker A.C."/>
            <person name="Traylor-Knowles N."/>
        </authorList>
    </citation>
    <scope>NUCLEOTIDE SEQUENCE [LARGE SCALE GENOMIC DNA]</scope>
    <source>
        <strain evidence="15">RSMAS</strain>
        <tissue evidence="15">Whole animal</tissue>
    </source>
</reference>
<evidence type="ECO:0000256" key="2">
    <source>
        <dbReference type="ARBA" id="ARBA00004613"/>
    </source>
</evidence>
<keyword evidence="12" id="KW-1133">Transmembrane helix</keyword>
<keyword evidence="12" id="KW-0472">Membrane</keyword>
<keyword evidence="6" id="KW-0732">Signal</keyword>
<evidence type="ECO:0008006" key="17">
    <source>
        <dbReference type="Google" id="ProtNLM"/>
    </source>
</evidence>
<evidence type="ECO:0000313" key="16">
    <source>
        <dbReference type="Proteomes" id="UP000275408"/>
    </source>
</evidence>
<evidence type="ECO:0000256" key="1">
    <source>
        <dbReference type="ARBA" id="ARBA00004496"/>
    </source>
</evidence>
<feature type="domain" description="EGF-like" evidence="14">
    <location>
        <begin position="115"/>
        <end position="151"/>
    </location>
</feature>
<feature type="transmembrane region" description="Helical" evidence="12">
    <location>
        <begin position="187"/>
        <end position="211"/>
    </location>
</feature>
<evidence type="ECO:0000256" key="12">
    <source>
        <dbReference type="SAM" id="Phobius"/>
    </source>
</evidence>
<evidence type="ECO:0000256" key="4">
    <source>
        <dbReference type="ARBA" id="ARBA00022525"/>
    </source>
</evidence>
<feature type="domain" description="Laminin G" evidence="13">
    <location>
        <begin position="1"/>
        <end position="119"/>
    </location>
</feature>
<dbReference type="CDD" id="cd00110">
    <property type="entry name" value="LamG"/>
    <property type="match status" value="1"/>
</dbReference>
<dbReference type="Pfam" id="PF00008">
    <property type="entry name" value="EGF"/>
    <property type="match status" value="1"/>
</dbReference>
<keyword evidence="9 11" id="KW-1015">Disulfide bond</keyword>
<organism evidence="15 16">
    <name type="scientific">Pocillopora damicornis</name>
    <name type="common">Cauliflower coral</name>
    <name type="synonym">Millepora damicornis</name>
    <dbReference type="NCBI Taxonomy" id="46731"/>
    <lineage>
        <taxon>Eukaryota</taxon>
        <taxon>Metazoa</taxon>
        <taxon>Cnidaria</taxon>
        <taxon>Anthozoa</taxon>
        <taxon>Hexacorallia</taxon>
        <taxon>Scleractinia</taxon>
        <taxon>Astrocoeniina</taxon>
        <taxon>Pocilloporidae</taxon>
        <taxon>Pocillopora</taxon>
    </lineage>
</organism>
<sequence>VVDGKLSYNYKGLLVLQLPHIAVNDTQWHHIEILWTDSSLNITMDYIYKVSADASSGKDLGVVRQFFMGARKNSTKSAVYGGFRGCIQGVFVGSTEINMNSGVNHKTASRCEEKMGSHCSSNPCPDYSTCQEEFDSYKCICPVGYVGKHCLRVCSLKPCRHGKCESTNHGKGFRCVCPQQYTGKWNFFSFFIFFFFFHLKSFPIGHIFFAICGYHFNPYKVVINEINK</sequence>
<keyword evidence="16" id="KW-1185">Reference proteome</keyword>
<evidence type="ECO:0000313" key="15">
    <source>
        <dbReference type="EMBL" id="RMX42469.1"/>
    </source>
</evidence>
<dbReference type="InterPro" id="IPR000742">
    <property type="entry name" value="EGF"/>
</dbReference>
<dbReference type="FunFam" id="2.10.25.10:FF:000425">
    <property type="entry name" value="Eyes shut homolog"/>
    <property type="match status" value="1"/>
</dbReference>
<evidence type="ECO:0000256" key="10">
    <source>
        <dbReference type="ARBA" id="ARBA00023180"/>
    </source>
</evidence>
<keyword evidence="3" id="KW-0963">Cytoplasm</keyword>
<dbReference type="SUPFAM" id="SSF57196">
    <property type="entry name" value="EGF/Laminin"/>
    <property type="match status" value="1"/>
</dbReference>
<keyword evidence="5 11" id="KW-0245">EGF-like domain</keyword>
<evidence type="ECO:0000256" key="9">
    <source>
        <dbReference type="ARBA" id="ARBA00023157"/>
    </source>
</evidence>
<evidence type="ECO:0000256" key="8">
    <source>
        <dbReference type="ARBA" id="ARBA00022837"/>
    </source>
</evidence>
<dbReference type="PROSITE" id="PS50026">
    <property type="entry name" value="EGF_3"/>
    <property type="match status" value="1"/>
</dbReference>
<dbReference type="SMART" id="SM00181">
    <property type="entry name" value="EGF"/>
    <property type="match status" value="2"/>
</dbReference>
<evidence type="ECO:0000256" key="7">
    <source>
        <dbReference type="ARBA" id="ARBA00022737"/>
    </source>
</evidence>
<evidence type="ECO:0000259" key="13">
    <source>
        <dbReference type="PROSITE" id="PS50025"/>
    </source>
</evidence>
<dbReference type="GO" id="GO:0005576">
    <property type="term" value="C:extracellular region"/>
    <property type="evidence" value="ECO:0007669"/>
    <property type="project" value="UniProtKB-SubCell"/>
</dbReference>
<evidence type="ECO:0000256" key="11">
    <source>
        <dbReference type="PROSITE-ProRule" id="PRU00076"/>
    </source>
</evidence>
<proteinExistence type="predicted"/>
<keyword evidence="12" id="KW-0812">Transmembrane</keyword>
<feature type="disulfide bond" evidence="11">
    <location>
        <begin position="141"/>
        <end position="150"/>
    </location>
</feature>
<dbReference type="Gene3D" id="2.60.120.200">
    <property type="match status" value="1"/>
</dbReference>